<feature type="transmembrane region" description="Helical" evidence="1">
    <location>
        <begin position="54"/>
        <end position="71"/>
    </location>
</feature>
<dbReference type="AlphaFoldDB" id="A0A1G9LU62"/>
<dbReference type="Proteomes" id="UP000199682">
    <property type="component" value="Unassembled WGS sequence"/>
</dbReference>
<feature type="transmembrane region" description="Helical" evidence="1">
    <location>
        <begin position="77"/>
        <end position="96"/>
    </location>
</feature>
<evidence type="ECO:0000313" key="3">
    <source>
        <dbReference type="Proteomes" id="UP000199682"/>
    </source>
</evidence>
<sequence>MVREALSVFALVGTGVVAGVMFAVAISVVPALLRMTPEVYVQTHKLLGRHYDRVMPFVVVGSAVAELLLVLDSGTTWRRAWFIAGAVLMLGVAVVSQTGNVPINRRVKALPAGDVPDDWDDPRGAWRHWHRLRTGFALCALAVTATGVVTP</sequence>
<dbReference type="EMBL" id="FNET01000012">
    <property type="protein sequence ID" value="SDL65277.1"/>
    <property type="molecule type" value="Genomic_DNA"/>
</dbReference>
<dbReference type="InterPro" id="IPR013901">
    <property type="entry name" value="Anthrone_oxy"/>
</dbReference>
<organism evidence="2 3">
    <name type="scientific">Lentzea albidocapillata subsp. violacea</name>
    <dbReference type="NCBI Taxonomy" id="128104"/>
    <lineage>
        <taxon>Bacteria</taxon>
        <taxon>Bacillati</taxon>
        <taxon>Actinomycetota</taxon>
        <taxon>Actinomycetes</taxon>
        <taxon>Pseudonocardiales</taxon>
        <taxon>Pseudonocardiaceae</taxon>
        <taxon>Lentzea</taxon>
    </lineage>
</organism>
<gene>
    <name evidence="2" type="ORF">SAMN04488074_112179</name>
</gene>
<keyword evidence="1" id="KW-0472">Membrane</keyword>
<evidence type="ECO:0000313" key="2">
    <source>
        <dbReference type="EMBL" id="SDL65277.1"/>
    </source>
</evidence>
<dbReference type="Pfam" id="PF08592">
    <property type="entry name" value="Anthrone_oxy"/>
    <property type="match status" value="1"/>
</dbReference>
<evidence type="ECO:0000256" key="1">
    <source>
        <dbReference type="SAM" id="Phobius"/>
    </source>
</evidence>
<keyword evidence="1" id="KW-0812">Transmembrane</keyword>
<keyword evidence="1" id="KW-1133">Transmembrane helix</keyword>
<name>A0A1G9LU62_9PSEU</name>
<accession>A0A1G9LU62</accession>
<proteinExistence type="predicted"/>
<feature type="transmembrane region" description="Helical" evidence="1">
    <location>
        <begin position="6"/>
        <end position="33"/>
    </location>
</feature>
<protein>
    <submittedName>
        <fullName evidence="2">Uncharacterized membrane protein</fullName>
    </submittedName>
</protein>
<reference evidence="3" key="1">
    <citation type="submission" date="2016-10" db="EMBL/GenBank/DDBJ databases">
        <authorList>
            <person name="Varghese N."/>
            <person name="Submissions S."/>
        </authorList>
    </citation>
    <scope>NUCLEOTIDE SEQUENCE [LARGE SCALE GENOMIC DNA]</scope>
    <source>
        <strain evidence="3">DSM 44796</strain>
    </source>
</reference>